<keyword evidence="4" id="KW-1185">Reference proteome</keyword>
<protein>
    <submittedName>
        <fullName evidence="3">5'-methylthioadenosine/S-adenosylhomocysteine nucleosidase</fullName>
    </submittedName>
</protein>
<gene>
    <name evidence="3" type="ORF">P5W92_19020</name>
</gene>
<dbReference type="PANTHER" id="PTHR46832">
    <property type="entry name" value="5'-METHYLTHIOADENOSINE/S-ADENOSYLHOMOCYSTEINE NUCLEOSIDASE"/>
    <property type="match status" value="1"/>
</dbReference>
<dbReference type="CDD" id="cd09008">
    <property type="entry name" value="MTAN"/>
    <property type="match status" value="1"/>
</dbReference>
<dbReference type="EMBL" id="JARWAF010000008">
    <property type="protein sequence ID" value="MDJ1642482.1"/>
    <property type="molecule type" value="Genomic_DNA"/>
</dbReference>
<feature type="domain" description="Nucleoside phosphorylase" evidence="2">
    <location>
        <begin position="28"/>
        <end position="268"/>
    </location>
</feature>
<dbReference type="InterPro" id="IPR000845">
    <property type="entry name" value="Nucleoside_phosphorylase_d"/>
</dbReference>
<feature type="region of interest" description="Disordered" evidence="1">
    <location>
        <begin position="273"/>
        <end position="329"/>
    </location>
</feature>
<dbReference type="PANTHER" id="PTHR46832:SF1">
    <property type="entry name" value="5'-METHYLTHIOADENOSINE_S-ADENOSYLHOMOCYSTEINE NUCLEOSIDASE"/>
    <property type="match status" value="1"/>
</dbReference>
<dbReference type="RefSeq" id="WP_283896175.1">
    <property type="nucleotide sequence ID" value="NZ_JARWAF010000008.1"/>
</dbReference>
<sequence length="329" mass="34731">MCRGSLGERVRLRRGKSLPQGEFGPVSPIVVLTAIGLEYEAVRAHLVAPRRVIHQGSWFEAGEVTGFGRQVVLGEVGPGNLRTAAFAEQGRARFEPRAIIFVGVAGSLKPDVKLGDVVVADKIYAYDGSKQVSSAVLARPAAWEPSHDLLQTAKHSLRGAAWTDRVQKSLFRSDRQPEVHFKPVAAGETVLNSLDSPLRERLTTVFNDAVAVEMESAGLAVAGILGKVDVLAIRGISDCADGHKASADAGGSQRIAAAHAAAAAMTVIAALPDDGRESDATARDTGPRQGSPGAPQSLRQTNKADRNSVVNAVQNGNQTVHYGSRAAER</sequence>
<feature type="compositionally biased region" description="Polar residues" evidence="1">
    <location>
        <begin position="308"/>
        <end position="321"/>
    </location>
</feature>
<accession>A0ABT7DC11</accession>
<evidence type="ECO:0000259" key="2">
    <source>
        <dbReference type="Pfam" id="PF01048"/>
    </source>
</evidence>
<comment type="caution">
    <text evidence="3">The sequence shown here is derived from an EMBL/GenBank/DDBJ whole genome shotgun (WGS) entry which is preliminary data.</text>
</comment>
<name>A0ABT7DC11_9ACTN</name>
<evidence type="ECO:0000313" key="3">
    <source>
        <dbReference type="EMBL" id="MDJ1642482.1"/>
    </source>
</evidence>
<feature type="compositionally biased region" description="Basic and acidic residues" evidence="1">
    <location>
        <begin position="273"/>
        <end position="286"/>
    </location>
</feature>
<dbReference type="SUPFAM" id="SSF53167">
    <property type="entry name" value="Purine and uridine phosphorylases"/>
    <property type="match status" value="1"/>
</dbReference>
<reference evidence="3 4" key="1">
    <citation type="submission" date="2023-04" db="EMBL/GenBank/DDBJ databases">
        <title>A novel species of the genus Streptomyces: Streptomyces pakalii sp. nov. isolated from a Mexican soil jungle.</title>
        <authorList>
            <person name="Chavez-Hernandez M.A."/>
            <person name="Ortiz-Alvarez J."/>
            <person name="Villa-Tanaca L."/>
            <person name="Hernandez-Rodriguez C."/>
        </authorList>
    </citation>
    <scope>NUCLEOTIDE SEQUENCE [LARGE SCALE GENOMIC DNA]</scope>
    <source>
        <strain evidence="3 4">ENCB-J15</strain>
    </source>
</reference>
<dbReference type="InterPro" id="IPR035994">
    <property type="entry name" value="Nucleoside_phosphorylase_sf"/>
</dbReference>
<evidence type="ECO:0000313" key="4">
    <source>
        <dbReference type="Proteomes" id="UP001237194"/>
    </source>
</evidence>
<dbReference type="Pfam" id="PF01048">
    <property type="entry name" value="PNP_UDP_1"/>
    <property type="match status" value="1"/>
</dbReference>
<dbReference type="Gene3D" id="3.40.50.1580">
    <property type="entry name" value="Nucleoside phosphorylase domain"/>
    <property type="match status" value="1"/>
</dbReference>
<organism evidence="3 4">
    <name type="scientific">Streptomyces pakalii</name>
    <dbReference type="NCBI Taxonomy" id="3036494"/>
    <lineage>
        <taxon>Bacteria</taxon>
        <taxon>Bacillati</taxon>
        <taxon>Actinomycetota</taxon>
        <taxon>Actinomycetes</taxon>
        <taxon>Kitasatosporales</taxon>
        <taxon>Streptomycetaceae</taxon>
        <taxon>Streptomyces</taxon>
    </lineage>
</organism>
<proteinExistence type="predicted"/>
<evidence type="ECO:0000256" key="1">
    <source>
        <dbReference type="SAM" id="MobiDB-lite"/>
    </source>
</evidence>
<dbReference type="Proteomes" id="UP001237194">
    <property type="component" value="Unassembled WGS sequence"/>
</dbReference>